<accession>A0ABW6S9F2</accession>
<proteinExistence type="predicted"/>
<evidence type="ECO:0000313" key="2">
    <source>
        <dbReference type="EMBL" id="MFF3572912.1"/>
    </source>
</evidence>
<evidence type="ECO:0000313" key="3">
    <source>
        <dbReference type="Proteomes" id="UP001601992"/>
    </source>
</evidence>
<keyword evidence="1" id="KW-0472">Membrane</keyword>
<dbReference type="EMBL" id="JBIAQY010000015">
    <property type="protein sequence ID" value="MFF3572912.1"/>
    <property type="molecule type" value="Genomic_DNA"/>
</dbReference>
<protein>
    <submittedName>
        <fullName evidence="2">Uncharacterized protein</fullName>
    </submittedName>
</protein>
<sequence length="62" mass="6222">MRGNVFYTDAGIRYGFLIGAGTALVGAIIALAIPRTIRQLRVSAATESAGAVDGSGEAIAVA</sequence>
<feature type="transmembrane region" description="Helical" evidence="1">
    <location>
        <begin position="12"/>
        <end position="33"/>
    </location>
</feature>
<evidence type="ECO:0000256" key="1">
    <source>
        <dbReference type="SAM" id="Phobius"/>
    </source>
</evidence>
<reference evidence="2 3" key="1">
    <citation type="submission" date="2024-10" db="EMBL/GenBank/DDBJ databases">
        <title>The Natural Products Discovery Center: Release of the First 8490 Sequenced Strains for Exploring Actinobacteria Biosynthetic Diversity.</title>
        <authorList>
            <person name="Kalkreuter E."/>
            <person name="Kautsar S.A."/>
            <person name="Yang D."/>
            <person name="Bader C.D."/>
            <person name="Teijaro C.N."/>
            <person name="Fluegel L."/>
            <person name="Davis C.M."/>
            <person name="Simpson J.R."/>
            <person name="Lauterbach L."/>
            <person name="Steele A.D."/>
            <person name="Gui C."/>
            <person name="Meng S."/>
            <person name="Li G."/>
            <person name="Viehrig K."/>
            <person name="Ye F."/>
            <person name="Su P."/>
            <person name="Kiefer A.F."/>
            <person name="Nichols A."/>
            <person name="Cepeda A.J."/>
            <person name="Yan W."/>
            <person name="Fan B."/>
            <person name="Jiang Y."/>
            <person name="Adhikari A."/>
            <person name="Zheng C.-J."/>
            <person name="Schuster L."/>
            <person name="Cowan T.M."/>
            <person name="Smanski M.J."/>
            <person name="Chevrette M.G."/>
            <person name="De Carvalho L.P.S."/>
            <person name="Shen B."/>
        </authorList>
    </citation>
    <scope>NUCLEOTIDE SEQUENCE [LARGE SCALE GENOMIC DNA]</scope>
    <source>
        <strain evidence="2 3">NPDC002593</strain>
    </source>
</reference>
<keyword evidence="1" id="KW-1133">Transmembrane helix</keyword>
<gene>
    <name evidence="2" type="ORF">ACFYXQ_34615</name>
</gene>
<dbReference type="Proteomes" id="UP001601992">
    <property type="component" value="Unassembled WGS sequence"/>
</dbReference>
<comment type="caution">
    <text evidence="2">The sequence shown here is derived from an EMBL/GenBank/DDBJ whole genome shotgun (WGS) entry which is preliminary data.</text>
</comment>
<name>A0ABW6S9F2_9NOCA</name>
<keyword evidence="3" id="KW-1185">Reference proteome</keyword>
<dbReference type="RefSeq" id="WP_157186706.1">
    <property type="nucleotide sequence ID" value="NZ_JBIAQY010000015.1"/>
</dbReference>
<keyword evidence="1" id="KW-0812">Transmembrane</keyword>
<organism evidence="2 3">
    <name type="scientific">Nocardia jiangxiensis</name>
    <dbReference type="NCBI Taxonomy" id="282685"/>
    <lineage>
        <taxon>Bacteria</taxon>
        <taxon>Bacillati</taxon>
        <taxon>Actinomycetota</taxon>
        <taxon>Actinomycetes</taxon>
        <taxon>Mycobacteriales</taxon>
        <taxon>Nocardiaceae</taxon>
        <taxon>Nocardia</taxon>
    </lineage>
</organism>